<reference evidence="7 8" key="1">
    <citation type="submission" date="2024-05" db="EMBL/GenBank/DDBJ databases">
        <authorList>
            <person name="Wallberg A."/>
        </authorList>
    </citation>
    <scope>NUCLEOTIDE SEQUENCE [LARGE SCALE GENOMIC DNA]</scope>
</reference>
<dbReference type="InterPro" id="IPR036179">
    <property type="entry name" value="Ig-like_dom_sf"/>
</dbReference>
<accession>A0AAV2PGM1</accession>
<keyword evidence="1" id="KW-0646">Protease inhibitor</keyword>
<dbReference type="Proteomes" id="UP001497623">
    <property type="component" value="Unassembled WGS sequence"/>
</dbReference>
<dbReference type="InterPro" id="IPR016187">
    <property type="entry name" value="CTDL_fold"/>
</dbReference>
<evidence type="ECO:0000259" key="6">
    <source>
        <dbReference type="PROSITE" id="PS51465"/>
    </source>
</evidence>
<evidence type="ECO:0000256" key="3">
    <source>
        <dbReference type="ARBA" id="ARBA00023157"/>
    </source>
</evidence>
<comment type="caution">
    <text evidence="7">The sequence shown here is derived from an EMBL/GenBank/DDBJ whole genome shotgun (WGS) entry which is preliminary data.</text>
</comment>
<feature type="non-terminal residue" evidence="7">
    <location>
        <position position="1"/>
    </location>
</feature>
<dbReference type="InterPro" id="IPR016186">
    <property type="entry name" value="C-type_lectin-like/link_sf"/>
</dbReference>
<keyword evidence="8" id="KW-1185">Reference proteome</keyword>
<feature type="domain" description="C-type lectin" evidence="4">
    <location>
        <begin position="7"/>
        <end position="125"/>
    </location>
</feature>
<feature type="domain" description="Ig-like" evidence="5">
    <location>
        <begin position="135"/>
        <end position="230"/>
    </location>
</feature>
<sequence>EFFQVDSSTQCFHLYDDKKRTWNEAQTHCHDKGLVVARPTDRTAAALRKYIFVENGNGGVWLNAQGDGEKIVWQEDGTEITSGNPLWWPLLQEKWFSNRYCLLLLAYKSNWKSHPNRPYIIFPCSISHRTLCEGPLLFNSHDAFVNLNEKIQLYCGTRSNYVYCVWEKDNQIIRTEDVYKGMYSGISRPVKTTNNQCGIVLNKATIEDQGIWTCKIYTLETVFVGRKNVTLTVNGIKAPLCYYDCGIDYEWVCGTDKKNYQNRCMLKVAACKAQTNITIKHHGVCEVVKDCPGGFIKIEGSWKCFKVWDDEKRNWWEAEDKCLDENSVLAGPTTEVAVALRKRILDTYGDLGGLWLDGIVPGTGIHTEIRLSVNNTNWLRSHHYPSNEFDLCRAMNINQQFIRNYPNASDVSQLHWCTKRGSTLCEVSL</sequence>
<dbReference type="Gene3D" id="2.60.40.10">
    <property type="entry name" value="Immunoglobulins"/>
    <property type="match status" value="1"/>
</dbReference>
<evidence type="ECO:0008006" key="9">
    <source>
        <dbReference type="Google" id="ProtNLM"/>
    </source>
</evidence>
<evidence type="ECO:0000256" key="2">
    <source>
        <dbReference type="ARBA" id="ARBA00022900"/>
    </source>
</evidence>
<dbReference type="PANTHER" id="PTHR10913:SF45">
    <property type="entry name" value="FOLLISTATIN, ISOFORM A-RELATED"/>
    <property type="match status" value="1"/>
</dbReference>
<gene>
    <name evidence="7" type="ORF">MNOR_LOCUS396</name>
</gene>
<evidence type="ECO:0000259" key="4">
    <source>
        <dbReference type="PROSITE" id="PS50041"/>
    </source>
</evidence>
<dbReference type="Gene3D" id="3.30.60.30">
    <property type="match status" value="1"/>
</dbReference>
<dbReference type="PROSITE" id="PS50041">
    <property type="entry name" value="C_TYPE_LECTIN_2"/>
    <property type="match status" value="1"/>
</dbReference>
<evidence type="ECO:0000259" key="5">
    <source>
        <dbReference type="PROSITE" id="PS50835"/>
    </source>
</evidence>
<feature type="domain" description="Kazal-like" evidence="6">
    <location>
        <begin position="235"/>
        <end position="287"/>
    </location>
</feature>
<dbReference type="SMART" id="SM00280">
    <property type="entry name" value="KAZAL"/>
    <property type="match status" value="1"/>
</dbReference>
<dbReference type="EMBL" id="CAXKWB010000086">
    <property type="protein sequence ID" value="CAL4059147.1"/>
    <property type="molecule type" value="Genomic_DNA"/>
</dbReference>
<keyword evidence="3" id="KW-1015">Disulfide bond</keyword>
<organism evidence="7 8">
    <name type="scientific">Meganyctiphanes norvegica</name>
    <name type="common">Northern krill</name>
    <name type="synonym">Thysanopoda norvegica</name>
    <dbReference type="NCBI Taxonomy" id="48144"/>
    <lineage>
        <taxon>Eukaryota</taxon>
        <taxon>Metazoa</taxon>
        <taxon>Ecdysozoa</taxon>
        <taxon>Arthropoda</taxon>
        <taxon>Crustacea</taxon>
        <taxon>Multicrustacea</taxon>
        <taxon>Malacostraca</taxon>
        <taxon>Eumalacostraca</taxon>
        <taxon>Eucarida</taxon>
        <taxon>Euphausiacea</taxon>
        <taxon>Euphausiidae</taxon>
        <taxon>Meganyctiphanes</taxon>
    </lineage>
</organism>
<evidence type="ECO:0000313" key="7">
    <source>
        <dbReference type="EMBL" id="CAL4059147.1"/>
    </source>
</evidence>
<dbReference type="InterPro" id="IPR036058">
    <property type="entry name" value="Kazal_dom_sf"/>
</dbReference>
<dbReference type="InterPro" id="IPR013783">
    <property type="entry name" value="Ig-like_fold"/>
</dbReference>
<dbReference type="SUPFAM" id="SSF48726">
    <property type="entry name" value="Immunoglobulin"/>
    <property type="match status" value="1"/>
</dbReference>
<dbReference type="SUPFAM" id="SSF56436">
    <property type="entry name" value="C-type lectin-like"/>
    <property type="match status" value="2"/>
</dbReference>
<dbReference type="InterPro" id="IPR050653">
    <property type="entry name" value="Prot_Inhib_GrowthFact_Antg"/>
</dbReference>
<dbReference type="SUPFAM" id="SSF100895">
    <property type="entry name" value="Kazal-type serine protease inhibitors"/>
    <property type="match status" value="1"/>
</dbReference>
<dbReference type="PROSITE" id="PS50835">
    <property type="entry name" value="IG_LIKE"/>
    <property type="match status" value="1"/>
</dbReference>
<dbReference type="GO" id="GO:0005576">
    <property type="term" value="C:extracellular region"/>
    <property type="evidence" value="ECO:0007669"/>
    <property type="project" value="TreeGrafter"/>
</dbReference>
<evidence type="ECO:0000313" key="8">
    <source>
        <dbReference type="Proteomes" id="UP001497623"/>
    </source>
</evidence>
<dbReference type="GO" id="GO:0030154">
    <property type="term" value="P:cell differentiation"/>
    <property type="evidence" value="ECO:0007669"/>
    <property type="project" value="TreeGrafter"/>
</dbReference>
<keyword evidence="2" id="KW-0722">Serine protease inhibitor</keyword>
<evidence type="ECO:0000256" key="1">
    <source>
        <dbReference type="ARBA" id="ARBA00022690"/>
    </source>
</evidence>
<name>A0AAV2PGM1_MEGNR</name>
<protein>
    <recommendedName>
        <fullName evidence="9">Ig-like domain-containing protein</fullName>
    </recommendedName>
</protein>
<dbReference type="CDD" id="cd00037">
    <property type="entry name" value="CLECT"/>
    <property type="match status" value="1"/>
</dbReference>
<proteinExistence type="predicted"/>
<dbReference type="CDD" id="cd00104">
    <property type="entry name" value="KAZAL_FS"/>
    <property type="match status" value="1"/>
</dbReference>
<dbReference type="Gene3D" id="3.10.100.10">
    <property type="entry name" value="Mannose-Binding Protein A, subunit A"/>
    <property type="match status" value="2"/>
</dbReference>
<dbReference type="AlphaFoldDB" id="A0AAV2PGM1"/>
<dbReference type="PROSITE" id="PS51465">
    <property type="entry name" value="KAZAL_2"/>
    <property type="match status" value="1"/>
</dbReference>
<dbReference type="Pfam" id="PF00050">
    <property type="entry name" value="Kazal_1"/>
    <property type="match status" value="1"/>
</dbReference>
<dbReference type="InterPro" id="IPR007110">
    <property type="entry name" value="Ig-like_dom"/>
</dbReference>
<dbReference type="InterPro" id="IPR002350">
    <property type="entry name" value="Kazal_dom"/>
</dbReference>
<dbReference type="InterPro" id="IPR001304">
    <property type="entry name" value="C-type_lectin-like"/>
</dbReference>
<dbReference type="PANTHER" id="PTHR10913">
    <property type="entry name" value="FOLLISTATIN-RELATED"/>
    <property type="match status" value="1"/>
</dbReference>